<feature type="coiled-coil region" evidence="2">
    <location>
        <begin position="98"/>
        <end position="125"/>
    </location>
</feature>
<feature type="region of interest" description="Disordered" evidence="3">
    <location>
        <begin position="1"/>
        <end position="26"/>
    </location>
</feature>
<evidence type="ECO:0000256" key="2">
    <source>
        <dbReference type="SAM" id="Coils"/>
    </source>
</evidence>
<dbReference type="EMBL" id="BAABCP010000001">
    <property type="protein sequence ID" value="GAA3927771.1"/>
    <property type="molecule type" value="Genomic_DNA"/>
</dbReference>
<keyword evidence="1" id="KW-0238">DNA-binding</keyword>
<evidence type="ECO:0000256" key="1">
    <source>
        <dbReference type="ARBA" id="ARBA00023125"/>
    </source>
</evidence>
<name>A0ABP7MPW2_9MICO</name>
<gene>
    <name evidence="5" type="ORF">GCM10022383_03440</name>
</gene>
<dbReference type="PROSITE" id="PS50937">
    <property type="entry name" value="HTH_MERR_2"/>
    <property type="match status" value="1"/>
</dbReference>
<dbReference type="Proteomes" id="UP001501591">
    <property type="component" value="Unassembled WGS sequence"/>
</dbReference>
<organism evidence="5 6">
    <name type="scientific">Microbacterium soli</name>
    <dbReference type="NCBI Taxonomy" id="446075"/>
    <lineage>
        <taxon>Bacteria</taxon>
        <taxon>Bacillati</taxon>
        <taxon>Actinomycetota</taxon>
        <taxon>Actinomycetes</taxon>
        <taxon>Micrococcales</taxon>
        <taxon>Microbacteriaceae</taxon>
        <taxon>Microbacterium</taxon>
    </lineage>
</organism>
<feature type="domain" description="HTH merR-type" evidence="4">
    <location>
        <begin position="33"/>
        <end position="101"/>
    </location>
</feature>
<evidence type="ECO:0000256" key="3">
    <source>
        <dbReference type="SAM" id="MobiDB-lite"/>
    </source>
</evidence>
<dbReference type="RefSeq" id="WP_344817763.1">
    <property type="nucleotide sequence ID" value="NZ_BAABCP010000001.1"/>
</dbReference>
<protein>
    <submittedName>
        <fullName evidence="5">Helix-turn-helix domain-containing protein</fullName>
    </submittedName>
</protein>
<dbReference type="Pfam" id="PF13411">
    <property type="entry name" value="MerR_1"/>
    <property type="match status" value="1"/>
</dbReference>
<accession>A0ABP7MPW2</accession>
<reference evidence="6" key="1">
    <citation type="journal article" date="2019" name="Int. J. Syst. Evol. Microbiol.">
        <title>The Global Catalogue of Microorganisms (GCM) 10K type strain sequencing project: providing services to taxonomists for standard genome sequencing and annotation.</title>
        <authorList>
            <consortium name="The Broad Institute Genomics Platform"/>
            <consortium name="The Broad Institute Genome Sequencing Center for Infectious Disease"/>
            <person name="Wu L."/>
            <person name="Ma J."/>
        </authorList>
    </citation>
    <scope>NUCLEOTIDE SEQUENCE [LARGE SCALE GENOMIC DNA]</scope>
    <source>
        <strain evidence="6">JCM 17024</strain>
    </source>
</reference>
<dbReference type="SUPFAM" id="SSF46955">
    <property type="entry name" value="Putative DNA-binding domain"/>
    <property type="match status" value="1"/>
</dbReference>
<dbReference type="Gene3D" id="1.10.1660.10">
    <property type="match status" value="1"/>
</dbReference>
<dbReference type="InterPro" id="IPR000551">
    <property type="entry name" value="MerR-type_HTH_dom"/>
</dbReference>
<dbReference type="InterPro" id="IPR047057">
    <property type="entry name" value="MerR_fam"/>
</dbReference>
<dbReference type="InterPro" id="IPR009061">
    <property type="entry name" value="DNA-bd_dom_put_sf"/>
</dbReference>
<evidence type="ECO:0000259" key="4">
    <source>
        <dbReference type="PROSITE" id="PS50937"/>
    </source>
</evidence>
<evidence type="ECO:0000313" key="5">
    <source>
        <dbReference type="EMBL" id="GAA3927771.1"/>
    </source>
</evidence>
<keyword evidence="6" id="KW-1185">Reference proteome</keyword>
<proteinExistence type="predicted"/>
<keyword evidence="2" id="KW-0175">Coiled coil</keyword>
<dbReference type="PANTHER" id="PTHR30204">
    <property type="entry name" value="REDOX-CYCLING DRUG-SENSING TRANSCRIPTIONAL ACTIVATOR SOXR"/>
    <property type="match status" value="1"/>
</dbReference>
<evidence type="ECO:0000313" key="6">
    <source>
        <dbReference type="Proteomes" id="UP001501591"/>
    </source>
</evidence>
<dbReference type="PANTHER" id="PTHR30204:SF58">
    <property type="entry name" value="HTH-TYPE TRANSCRIPTIONAL REGULATOR YFMP"/>
    <property type="match status" value="1"/>
</dbReference>
<comment type="caution">
    <text evidence="5">The sequence shown here is derived from an EMBL/GenBank/DDBJ whole genome shotgun (WGS) entry which is preliminary data.</text>
</comment>
<feature type="compositionally biased region" description="Basic and acidic residues" evidence="3">
    <location>
        <begin position="1"/>
        <end position="13"/>
    </location>
</feature>
<sequence>MDVRTPRPDRPDGTSEDDGGSPLAPLDDASLSFYTIGQVAELLDVAQPALRRLDGLDIVRPDRSEGGQRRYSREEVHRLREVLDLTDNGVTLAGVRIVLELRQRVSELEAEVAQLRRTLARHLECGRQPPRSTDATAQD</sequence>
<dbReference type="SMART" id="SM00422">
    <property type="entry name" value="HTH_MERR"/>
    <property type="match status" value="1"/>
</dbReference>